<name>A0ABQ1TVY0_9BACT</name>
<dbReference type="Pfam" id="PF13432">
    <property type="entry name" value="TPR_16"/>
    <property type="match status" value="1"/>
</dbReference>
<feature type="transmembrane region" description="Helical" evidence="5">
    <location>
        <begin position="131"/>
        <end position="148"/>
    </location>
</feature>
<keyword evidence="2 3" id="KW-0802">TPR repeat</keyword>
<evidence type="ECO:0000259" key="6">
    <source>
        <dbReference type="PROSITE" id="PS50076"/>
    </source>
</evidence>
<dbReference type="SMART" id="SM00271">
    <property type="entry name" value="DnaJ"/>
    <property type="match status" value="1"/>
</dbReference>
<dbReference type="InterPro" id="IPR018253">
    <property type="entry name" value="DnaJ_domain_CS"/>
</dbReference>
<dbReference type="InterPro" id="IPR019734">
    <property type="entry name" value="TPR_rpt"/>
</dbReference>
<evidence type="ECO:0000256" key="4">
    <source>
        <dbReference type="SAM" id="MobiDB-lite"/>
    </source>
</evidence>
<sequence>MSQNHYQVLGVATTATAREIKLAYKRLAVRYHPDKHGGSTQFEEEFKRVSVAYQVLGDPGKRAVYDYQLQVAARRAEEARRQQQYRPQSQHVYGVPMPPPAPLRTRRPAGSAERHYRTIPKQKPRFTRRDYVLTFGIFGLLLLFMLSVKVTMDHITAVTNYEDGLQAYVHRNWGTAHGFFTEALHFKPSYAAALQRRGEIEQFVYQNYRAARTDYRAALASTESHINAQLWFRLGQCHGNLNQPDSAVQCLSQALALDSLLSGARLARGEARLFGLNQFEAGIQDFSAGLRQRAKAKQELSLKYLTYRGLAYYKLGDYPAARNDYQQVLLQDPDNGQIHFLLGRLAQQEGNASAACAFFRQAVQLGYSYAAEAQKGVCP</sequence>
<keyword evidence="8" id="KW-1185">Reference proteome</keyword>
<feature type="region of interest" description="Disordered" evidence="4">
    <location>
        <begin position="78"/>
        <end position="113"/>
    </location>
</feature>
<evidence type="ECO:0000256" key="3">
    <source>
        <dbReference type="PROSITE-ProRule" id="PRU00339"/>
    </source>
</evidence>
<evidence type="ECO:0000256" key="2">
    <source>
        <dbReference type="ARBA" id="ARBA00022803"/>
    </source>
</evidence>
<dbReference type="Gene3D" id="1.10.287.110">
    <property type="entry name" value="DnaJ domain"/>
    <property type="match status" value="1"/>
</dbReference>
<dbReference type="PROSITE" id="PS00636">
    <property type="entry name" value="DNAJ_1"/>
    <property type="match status" value="1"/>
</dbReference>
<dbReference type="InterPro" id="IPR001623">
    <property type="entry name" value="DnaJ_domain"/>
</dbReference>
<keyword evidence="5" id="KW-1133">Transmembrane helix</keyword>
<dbReference type="PROSITE" id="PS50005">
    <property type="entry name" value="TPR"/>
    <property type="match status" value="2"/>
</dbReference>
<dbReference type="PANTHER" id="PTHR45188">
    <property type="entry name" value="DNAJ PROTEIN P58IPK HOMOLOG"/>
    <property type="match status" value="1"/>
</dbReference>
<dbReference type="SMART" id="SM00028">
    <property type="entry name" value="TPR"/>
    <property type="match status" value="4"/>
</dbReference>
<dbReference type="Pfam" id="PF07719">
    <property type="entry name" value="TPR_2"/>
    <property type="match status" value="1"/>
</dbReference>
<proteinExistence type="predicted"/>
<protein>
    <recommendedName>
        <fullName evidence="6">J domain-containing protein</fullName>
    </recommendedName>
</protein>
<keyword evidence="1" id="KW-0677">Repeat</keyword>
<dbReference type="InterPro" id="IPR011990">
    <property type="entry name" value="TPR-like_helical_dom_sf"/>
</dbReference>
<keyword evidence="5" id="KW-0812">Transmembrane</keyword>
<comment type="caution">
    <text evidence="7">The sequence shown here is derived from an EMBL/GenBank/DDBJ whole genome shotgun (WGS) entry which is preliminary data.</text>
</comment>
<dbReference type="EMBL" id="BMHT01000002">
    <property type="protein sequence ID" value="GGF02448.1"/>
    <property type="molecule type" value="Genomic_DNA"/>
</dbReference>
<evidence type="ECO:0000256" key="1">
    <source>
        <dbReference type="ARBA" id="ARBA00022737"/>
    </source>
</evidence>
<feature type="repeat" description="TPR" evidence="3">
    <location>
        <begin position="302"/>
        <end position="335"/>
    </location>
</feature>
<dbReference type="InterPro" id="IPR013105">
    <property type="entry name" value="TPR_2"/>
</dbReference>
<dbReference type="Pfam" id="PF00226">
    <property type="entry name" value="DnaJ"/>
    <property type="match status" value="1"/>
</dbReference>
<keyword evidence="5" id="KW-0472">Membrane</keyword>
<dbReference type="PRINTS" id="PR00625">
    <property type="entry name" value="JDOMAIN"/>
</dbReference>
<dbReference type="CDD" id="cd06257">
    <property type="entry name" value="DnaJ"/>
    <property type="match status" value="1"/>
</dbReference>
<reference evidence="8" key="1">
    <citation type="journal article" date="2019" name="Int. J. Syst. Evol. Microbiol.">
        <title>The Global Catalogue of Microorganisms (GCM) 10K type strain sequencing project: providing services to taxonomists for standard genome sequencing and annotation.</title>
        <authorList>
            <consortium name="The Broad Institute Genomics Platform"/>
            <consortium name="The Broad Institute Genome Sequencing Center for Infectious Disease"/>
            <person name="Wu L."/>
            <person name="Ma J."/>
        </authorList>
    </citation>
    <scope>NUCLEOTIDE SEQUENCE [LARGE SCALE GENOMIC DNA]</scope>
    <source>
        <strain evidence="8">CGMCC 1.15197</strain>
    </source>
</reference>
<gene>
    <name evidence="7" type="ORF">GCM10011383_11650</name>
</gene>
<dbReference type="SUPFAM" id="SSF81901">
    <property type="entry name" value="HCP-like"/>
    <property type="match status" value="1"/>
</dbReference>
<dbReference type="Gene3D" id="1.25.40.10">
    <property type="entry name" value="Tetratricopeptide repeat domain"/>
    <property type="match status" value="2"/>
</dbReference>
<feature type="repeat" description="TPR" evidence="3">
    <location>
        <begin position="228"/>
        <end position="261"/>
    </location>
</feature>
<dbReference type="Proteomes" id="UP000632273">
    <property type="component" value="Unassembled WGS sequence"/>
</dbReference>
<evidence type="ECO:0000256" key="5">
    <source>
        <dbReference type="SAM" id="Phobius"/>
    </source>
</evidence>
<dbReference type="InterPro" id="IPR036869">
    <property type="entry name" value="J_dom_sf"/>
</dbReference>
<evidence type="ECO:0000313" key="7">
    <source>
        <dbReference type="EMBL" id="GGF02448.1"/>
    </source>
</evidence>
<evidence type="ECO:0000313" key="8">
    <source>
        <dbReference type="Proteomes" id="UP000632273"/>
    </source>
</evidence>
<organism evidence="7 8">
    <name type="scientific">Hymenobacter cavernae</name>
    <dbReference type="NCBI Taxonomy" id="2044852"/>
    <lineage>
        <taxon>Bacteria</taxon>
        <taxon>Pseudomonadati</taxon>
        <taxon>Bacteroidota</taxon>
        <taxon>Cytophagia</taxon>
        <taxon>Cytophagales</taxon>
        <taxon>Hymenobacteraceae</taxon>
        <taxon>Hymenobacter</taxon>
    </lineage>
</organism>
<feature type="domain" description="J" evidence="6">
    <location>
        <begin position="4"/>
        <end position="69"/>
    </location>
</feature>
<dbReference type="SUPFAM" id="SSF46565">
    <property type="entry name" value="Chaperone J-domain"/>
    <property type="match status" value="1"/>
</dbReference>
<dbReference type="PANTHER" id="PTHR45188:SF2">
    <property type="entry name" value="DNAJ HOMOLOG SUBFAMILY C MEMBER 7"/>
    <property type="match status" value="1"/>
</dbReference>
<dbReference type="RefSeq" id="WP_188812031.1">
    <property type="nucleotide sequence ID" value="NZ_BMHT01000002.1"/>
</dbReference>
<accession>A0ABQ1TVY0</accession>
<dbReference type="PROSITE" id="PS50076">
    <property type="entry name" value="DNAJ_2"/>
    <property type="match status" value="1"/>
</dbReference>